<keyword evidence="4 9" id="KW-0689">Ribosomal protein</keyword>
<dbReference type="InterPro" id="IPR001912">
    <property type="entry name" value="Ribosomal_uS4_N"/>
</dbReference>
<evidence type="ECO:0000256" key="8">
    <source>
        <dbReference type="ARBA" id="ARBA00045441"/>
    </source>
</evidence>
<dbReference type="PROSITE" id="PS00632">
    <property type="entry name" value="RIBOSOMAL_S4"/>
    <property type="match status" value="1"/>
</dbReference>
<dbReference type="Pfam" id="PF00163">
    <property type="entry name" value="Ribosomal_S4"/>
    <property type="match status" value="1"/>
</dbReference>
<name>A0ABI8AN47_FELCA</name>
<evidence type="ECO:0000256" key="4">
    <source>
        <dbReference type="ARBA" id="ARBA00022980"/>
    </source>
</evidence>
<reference evidence="12 13" key="1">
    <citation type="submission" date="2021-02" db="EMBL/GenBank/DDBJ databases">
        <title>Safari Cat Assemblies.</title>
        <authorList>
            <person name="Bredemeyer K.R."/>
            <person name="Murphy W.J."/>
        </authorList>
    </citation>
    <scope>NUCLEOTIDE SEQUENCE [LARGE SCALE GENOMIC DNA]</scope>
</reference>
<evidence type="ECO:0000256" key="2">
    <source>
        <dbReference type="ARBA" id="ARBA00022730"/>
    </source>
</evidence>
<feature type="compositionally biased region" description="Basic residues" evidence="10">
    <location>
        <begin position="198"/>
        <end position="213"/>
    </location>
</feature>
<dbReference type="GeneTree" id="ENSGT00550000074829"/>
<evidence type="ECO:0000256" key="9">
    <source>
        <dbReference type="RuleBase" id="RU003699"/>
    </source>
</evidence>
<dbReference type="Gene3D" id="3.10.290.10">
    <property type="entry name" value="RNA-binding S4 domain"/>
    <property type="match status" value="1"/>
</dbReference>
<dbReference type="PANTHER" id="PTHR11831:SF5">
    <property type="entry name" value="40S RIBOSOMAL PROTEIN S9"/>
    <property type="match status" value="1"/>
</dbReference>
<evidence type="ECO:0000259" key="11">
    <source>
        <dbReference type="SMART" id="SM01390"/>
    </source>
</evidence>
<reference evidence="12" key="2">
    <citation type="submission" date="2025-08" db="UniProtKB">
        <authorList>
            <consortium name="Ensembl"/>
        </authorList>
    </citation>
    <scope>IDENTIFICATION</scope>
    <source>
        <strain evidence="12">breed Abyssinian</strain>
    </source>
</reference>
<dbReference type="Ensembl" id="ENSFCTT00005090560.1">
    <property type="protein sequence ID" value="ENSFCTP00005060633.1"/>
    <property type="gene ID" value="ENSFCTG00005032784.1"/>
</dbReference>
<comment type="function">
    <text evidence="8">Component of the small ribosomal subunit. The ribosome is a large ribonucleoprotein complex responsible for the synthesis of proteins in the cell. Part of the small subunit (SSU) processome, first precursor of the small eukaryotic ribosomal subunit. During the assembly of the SSU processome in the nucleolus, many ribosome biogenesis factors, an RNA chaperone and ribosomal proteins associate with the nascent pre-rRNA and work in concert to generate RNA folding, modifications, rearrangements and cleavage as well as targeted degradation of pre-ribosomal RNA by the RNA exosome.</text>
</comment>
<dbReference type="Proteomes" id="UP000823872">
    <property type="component" value="Chromosome E2"/>
</dbReference>
<evidence type="ECO:0000313" key="12">
    <source>
        <dbReference type="Ensembl" id="ENSFCTP00005060633.1"/>
    </source>
</evidence>
<reference evidence="12" key="3">
    <citation type="submission" date="2025-09" db="UniProtKB">
        <authorList>
            <consortium name="Ensembl"/>
        </authorList>
    </citation>
    <scope>IDENTIFICATION</scope>
    <source>
        <strain evidence="12">breed Abyssinian</strain>
    </source>
</reference>
<dbReference type="InterPro" id="IPR005710">
    <property type="entry name" value="Ribosomal_uS4_euk/arc"/>
</dbReference>
<dbReference type="SUPFAM" id="SSF55174">
    <property type="entry name" value="Alpha-L RNA-binding motif"/>
    <property type="match status" value="1"/>
</dbReference>
<dbReference type="PANTHER" id="PTHR11831">
    <property type="entry name" value="30S 40S RIBOSOMAL PROTEIN"/>
    <property type="match status" value="1"/>
</dbReference>
<dbReference type="NCBIfam" id="TIGR01018">
    <property type="entry name" value="uS4_arch"/>
    <property type="match status" value="1"/>
</dbReference>
<gene>
    <name evidence="12" type="primary">RPS9</name>
</gene>
<dbReference type="Pfam" id="PF01479">
    <property type="entry name" value="S4"/>
    <property type="match status" value="1"/>
</dbReference>
<protein>
    <recommendedName>
        <fullName evidence="6">Small ribosomal subunit protein uS4</fullName>
    </recommendedName>
    <alternativeName>
        <fullName evidence="7">40S ribosomal protein S9</fullName>
    </alternativeName>
</protein>
<dbReference type="InterPro" id="IPR018079">
    <property type="entry name" value="Ribosomal_uS4_CS"/>
</dbReference>
<proteinExistence type="inferred from homology"/>
<feature type="region of interest" description="Disordered" evidence="10">
    <location>
        <begin position="188"/>
        <end position="213"/>
    </location>
</feature>
<keyword evidence="2" id="KW-0699">rRNA-binding</keyword>
<dbReference type="SMART" id="SM01390">
    <property type="entry name" value="Ribosomal_S4"/>
    <property type="match status" value="1"/>
</dbReference>
<keyword evidence="3" id="KW-0694">RNA-binding</keyword>
<dbReference type="InterPro" id="IPR022801">
    <property type="entry name" value="Ribosomal_uS4"/>
</dbReference>
<evidence type="ECO:0000256" key="7">
    <source>
        <dbReference type="ARBA" id="ARBA00035410"/>
    </source>
</evidence>
<keyword evidence="5 9" id="KW-0687">Ribonucleoprotein</keyword>
<sequence>MPVARSWVCRKTYVTPRRPFEKSRLDQELKLIGEYGLRNKREVWRVKFTLAKIRKAARELLTLDEKDPRRLFEGNALLRRLVRIGVLDEGKMKLDYILGLKIEDFLERRLQTQVFKLGLAKSIHHARVLIRQRHIRLSHWAMLEFYAGLSRVWFPSGWCPEPLSIHPRESHHPLGLVTPVPSHPASCLCPDAGDGRGGRRGGRAAGRRPPRPR</sequence>
<evidence type="ECO:0000313" key="13">
    <source>
        <dbReference type="Proteomes" id="UP000823872"/>
    </source>
</evidence>
<dbReference type="NCBIfam" id="NF003139">
    <property type="entry name" value="PRK04051.1"/>
    <property type="match status" value="1"/>
</dbReference>
<evidence type="ECO:0000256" key="6">
    <source>
        <dbReference type="ARBA" id="ARBA00035254"/>
    </source>
</evidence>
<dbReference type="InterPro" id="IPR036986">
    <property type="entry name" value="S4_RNA-bd_sf"/>
</dbReference>
<evidence type="ECO:0000256" key="1">
    <source>
        <dbReference type="ARBA" id="ARBA00007465"/>
    </source>
</evidence>
<evidence type="ECO:0000256" key="10">
    <source>
        <dbReference type="SAM" id="MobiDB-lite"/>
    </source>
</evidence>
<dbReference type="CDD" id="cd00165">
    <property type="entry name" value="S4"/>
    <property type="match status" value="1"/>
</dbReference>
<feature type="domain" description="Small ribosomal subunit protein uS4 N-terminal" evidence="11">
    <location>
        <begin position="3"/>
        <end position="107"/>
    </location>
</feature>
<evidence type="ECO:0000256" key="3">
    <source>
        <dbReference type="ARBA" id="ARBA00022884"/>
    </source>
</evidence>
<dbReference type="InterPro" id="IPR002942">
    <property type="entry name" value="S4_RNA-bd"/>
</dbReference>
<keyword evidence="13" id="KW-1185">Reference proteome</keyword>
<accession>A0ABI8AN47</accession>
<comment type="similarity">
    <text evidence="1 9">Belongs to the universal ribosomal protein uS4 family.</text>
</comment>
<organism evidence="12 13">
    <name type="scientific">Felis catus</name>
    <name type="common">Cat</name>
    <name type="synonym">Felis silvestris catus</name>
    <dbReference type="NCBI Taxonomy" id="9685"/>
    <lineage>
        <taxon>Eukaryota</taxon>
        <taxon>Metazoa</taxon>
        <taxon>Chordata</taxon>
        <taxon>Craniata</taxon>
        <taxon>Vertebrata</taxon>
        <taxon>Euteleostomi</taxon>
        <taxon>Mammalia</taxon>
        <taxon>Eutheria</taxon>
        <taxon>Laurasiatheria</taxon>
        <taxon>Carnivora</taxon>
        <taxon>Feliformia</taxon>
        <taxon>Felidae</taxon>
        <taxon>Felinae</taxon>
        <taxon>Felis</taxon>
    </lineage>
</organism>
<evidence type="ECO:0000256" key="5">
    <source>
        <dbReference type="ARBA" id="ARBA00023274"/>
    </source>
</evidence>